<dbReference type="EMBL" id="SBLB01000001">
    <property type="protein sequence ID" value="RYC70727.1"/>
    <property type="molecule type" value="Genomic_DNA"/>
</dbReference>
<keyword evidence="2" id="KW-1185">Reference proteome</keyword>
<reference evidence="1 2" key="1">
    <citation type="submission" date="2019-01" db="EMBL/GenBank/DDBJ databases">
        <title>Spirosoma flava sp. nov., a propanil-degrading bacterium isolated from herbicide-contaminated soil.</title>
        <authorList>
            <person name="Zhang L."/>
            <person name="Jiang J.-D."/>
        </authorList>
    </citation>
    <scope>NUCLEOTIDE SEQUENCE [LARGE SCALE GENOMIC DNA]</scope>
    <source>
        <strain evidence="1 2">TY50</strain>
    </source>
</reference>
<dbReference type="RefSeq" id="WP_129599005.1">
    <property type="nucleotide sequence ID" value="NZ_SBLB01000001.1"/>
</dbReference>
<name>A0A4Q2UM84_9BACT</name>
<sequence length="116" mass="12994">MATAEKSKNPLLLFIDPDQLKKLPLSELSMLDEFVEGEMGRFYQQSKLSDNSHALQVMEILEIASELIAKAYREKVRTYVCIKMPDGSDALDVVAPVKGVEHHSNFPIYGDRNPAA</sequence>
<proteinExistence type="predicted"/>
<evidence type="ECO:0000313" key="2">
    <source>
        <dbReference type="Proteomes" id="UP000290407"/>
    </source>
</evidence>
<accession>A0A4Q2UM84</accession>
<comment type="caution">
    <text evidence="1">The sequence shown here is derived from an EMBL/GenBank/DDBJ whole genome shotgun (WGS) entry which is preliminary data.</text>
</comment>
<evidence type="ECO:0000313" key="1">
    <source>
        <dbReference type="EMBL" id="RYC70727.1"/>
    </source>
</evidence>
<gene>
    <name evidence="1" type="ORF">EQG79_00815</name>
</gene>
<organism evidence="1 2">
    <name type="scientific">Spirosoma sordidisoli</name>
    <dbReference type="NCBI Taxonomy" id="2502893"/>
    <lineage>
        <taxon>Bacteria</taxon>
        <taxon>Pseudomonadati</taxon>
        <taxon>Bacteroidota</taxon>
        <taxon>Cytophagia</taxon>
        <taxon>Cytophagales</taxon>
        <taxon>Cytophagaceae</taxon>
        <taxon>Spirosoma</taxon>
    </lineage>
</organism>
<dbReference type="Proteomes" id="UP000290407">
    <property type="component" value="Unassembled WGS sequence"/>
</dbReference>
<dbReference type="AlphaFoldDB" id="A0A4Q2UM84"/>
<protein>
    <submittedName>
        <fullName evidence="1">Uncharacterized protein</fullName>
    </submittedName>
</protein>